<comment type="caution">
    <text evidence="1">The sequence shown here is derived from an EMBL/GenBank/DDBJ whole genome shotgun (WGS) entry which is preliminary data.</text>
</comment>
<reference evidence="1 2" key="1">
    <citation type="journal article" date="2021" name="BMC Biol.">
        <title>Horizontally acquired antibacterial genes associated with adaptive radiation of ladybird beetles.</title>
        <authorList>
            <person name="Li H.S."/>
            <person name="Tang X.F."/>
            <person name="Huang Y.H."/>
            <person name="Xu Z.Y."/>
            <person name="Chen M.L."/>
            <person name="Du X.Y."/>
            <person name="Qiu B.Y."/>
            <person name="Chen P.T."/>
            <person name="Zhang W."/>
            <person name="Slipinski A."/>
            <person name="Escalona H.E."/>
            <person name="Waterhouse R.M."/>
            <person name="Zwick A."/>
            <person name="Pang H."/>
        </authorList>
    </citation>
    <scope>NUCLEOTIDE SEQUENCE [LARGE SCALE GENOMIC DNA]</scope>
    <source>
        <strain evidence="1">SYSU2018</strain>
    </source>
</reference>
<evidence type="ECO:0000313" key="1">
    <source>
        <dbReference type="EMBL" id="KAL3273558.1"/>
    </source>
</evidence>
<dbReference type="Proteomes" id="UP001516400">
    <property type="component" value="Unassembled WGS sequence"/>
</dbReference>
<proteinExistence type="predicted"/>
<protein>
    <submittedName>
        <fullName evidence="1">Uncharacterized protein</fullName>
    </submittedName>
</protein>
<evidence type="ECO:0000313" key="2">
    <source>
        <dbReference type="Proteomes" id="UP001516400"/>
    </source>
</evidence>
<organism evidence="1 2">
    <name type="scientific">Cryptolaemus montrouzieri</name>
    <dbReference type="NCBI Taxonomy" id="559131"/>
    <lineage>
        <taxon>Eukaryota</taxon>
        <taxon>Metazoa</taxon>
        <taxon>Ecdysozoa</taxon>
        <taxon>Arthropoda</taxon>
        <taxon>Hexapoda</taxon>
        <taxon>Insecta</taxon>
        <taxon>Pterygota</taxon>
        <taxon>Neoptera</taxon>
        <taxon>Endopterygota</taxon>
        <taxon>Coleoptera</taxon>
        <taxon>Polyphaga</taxon>
        <taxon>Cucujiformia</taxon>
        <taxon>Coccinelloidea</taxon>
        <taxon>Coccinellidae</taxon>
        <taxon>Scymninae</taxon>
        <taxon>Scymnini</taxon>
        <taxon>Cryptolaemus</taxon>
    </lineage>
</organism>
<name>A0ABD2N4C7_9CUCU</name>
<gene>
    <name evidence="1" type="ORF">HHI36_014992</name>
</gene>
<dbReference type="AlphaFoldDB" id="A0ABD2N4C7"/>
<sequence length="124" mass="14248">MYRDKTLTVGETSDERIGNTWKNIRAILRKNSYNLLTFIQLDRDHSTENTEEIAKLKKSSSGPDTITNDLSPALRKSILEVYNDLWNLLTYPDEWKETNIVSSQSMVKIQENLQATGLSVRQTV</sequence>
<keyword evidence="2" id="KW-1185">Reference proteome</keyword>
<dbReference type="EMBL" id="JABFTP020000062">
    <property type="protein sequence ID" value="KAL3273558.1"/>
    <property type="molecule type" value="Genomic_DNA"/>
</dbReference>
<accession>A0ABD2N4C7</accession>